<comment type="caution">
    <text evidence="2">The sequence shown here is derived from an EMBL/GenBank/DDBJ whole genome shotgun (WGS) entry which is preliminary data.</text>
</comment>
<keyword evidence="1" id="KW-1133">Transmembrane helix</keyword>
<feature type="transmembrane region" description="Helical" evidence="1">
    <location>
        <begin position="344"/>
        <end position="365"/>
    </location>
</feature>
<dbReference type="AlphaFoldDB" id="X6LGG1"/>
<dbReference type="Proteomes" id="UP000023152">
    <property type="component" value="Unassembled WGS sequence"/>
</dbReference>
<protein>
    <recommendedName>
        <fullName evidence="4">Kelch motif family protein</fullName>
    </recommendedName>
</protein>
<dbReference type="SUPFAM" id="SSF50965">
    <property type="entry name" value="Galactose oxidase, central domain"/>
    <property type="match status" value="1"/>
</dbReference>
<gene>
    <name evidence="2" type="ORF">RFI_37011</name>
</gene>
<evidence type="ECO:0008006" key="4">
    <source>
        <dbReference type="Google" id="ProtNLM"/>
    </source>
</evidence>
<dbReference type="EMBL" id="ASPP01041073">
    <property type="protein sequence ID" value="ETO00431.1"/>
    <property type="molecule type" value="Genomic_DNA"/>
</dbReference>
<dbReference type="InterPro" id="IPR011043">
    <property type="entry name" value="Gal_Oxase/kelch_b-propeller"/>
</dbReference>
<reference evidence="2 3" key="1">
    <citation type="journal article" date="2013" name="Curr. Biol.">
        <title>The Genome of the Foraminiferan Reticulomyxa filosa.</title>
        <authorList>
            <person name="Glockner G."/>
            <person name="Hulsmann N."/>
            <person name="Schleicher M."/>
            <person name="Noegel A.A."/>
            <person name="Eichinger L."/>
            <person name="Gallinger C."/>
            <person name="Pawlowski J."/>
            <person name="Sierra R."/>
            <person name="Euteneuer U."/>
            <person name="Pillet L."/>
            <person name="Moustafa A."/>
            <person name="Platzer M."/>
            <person name="Groth M."/>
            <person name="Szafranski K."/>
            <person name="Schliwa M."/>
        </authorList>
    </citation>
    <scope>NUCLEOTIDE SEQUENCE [LARGE SCALE GENOMIC DNA]</scope>
</reference>
<proteinExistence type="predicted"/>
<evidence type="ECO:0000256" key="1">
    <source>
        <dbReference type="SAM" id="Phobius"/>
    </source>
</evidence>
<evidence type="ECO:0000313" key="3">
    <source>
        <dbReference type="Proteomes" id="UP000023152"/>
    </source>
</evidence>
<sequence length="376" mass="43846">MGNQNKRQTSITSIHFQSVKNLPIPLSYSQCVLHKHEILVCGGYYQRGCYSYHTRKNKYKFICEYPSDVVLWGHCVVDLIDNNSKDSNEITLLSFGGWTKHTLVMKYVSVWSNSSEINKSQKLKESNNYNKWAPFTDNHNNPIHIGRNGDHYSGVRAVIGGSNNHLLFITYLKDNISVFDLNTFQFIKHDTLPDHNYIYLHCFVSRSKKGQEIRKTNEEKNKNNNEMLLFCWKTGLSIKYDEDNNNFQFRQLLVCDDIAPFNDYAYVYINDVILIFGGWNYSNTSKLVHKYSIQENTWTTFEYISPFPLRNCSGILNKDNTHIHIIGGINDKNMSLPTHIKTKVAIWSDNSHSVIFILIYLFFVIKYKQILSQRTN</sequence>
<keyword evidence="1" id="KW-0472">Membrane</keyword>
<dbReference type="InterPro" id="IPR006652">
    <property type="entry name" value="Kelch_1"/>
</dbReference>
<dbReference type="Pfam" id="PF01344">
    <property type="entry name" value="Kelch_1"/>
    <property type="match status" value="1"/>
</dbReference>
<keyword evidence="3" id="KW-1185">Reference proteome</keyword>
<dbReference type="InterPro" id="IPR015915">
    <property type="entry name" value="Kelch-typ_b-propeller"/>
</dbReference>
<dbReference type="Gene3D" id="2.120.10.80">
    <property type="entry name" value="Kelch-type beta propeller"/>
    <property type="match status" value="2"/>
</dbReference>
<dbReference type="OrthoDB" id="432528at2759"/>
<name>X6LGG1_RETFI</name>
<keyword evidence="1" id="KW-0812">Transmembrane</keyword>
<evidence type="ECO:0000313" key="2">
    <source>
        <dbReference type="EMBL" id="ETO00431.1"/>
    </source>
</evidence>
<organism evidence="2 3">
    <name type="scientific">Reticulomyxa filosa</name>
    <dbReference type="NCBI Taxonomy" id="46433"/>
    <lineage>
        <taxon>Eukaryota</taxon>
        <taxon>Sar</taxon>
        <taxon>Rhizaria</taxon>
        <taxon>Retaria</taxon>
        <taxon>Foraminifera</taxon>
        <taxon>Monothalamids</taxon>
        <taxon>Reticulomyxidae</taxon>
        <taxon>Reticulomyxa</taxon>
    </lineage>
</organism>
<accession>X6LGG1</accession>